<dbReference type="Gene3D" id="3.40.50.200">
    <property type="entry name" value="Peptidase S8/S53 domain"/>
    <property type="match status" value="1"/>
</dbReference>
<dbReference type="InterPro" id="IPR050131">
    <property type="entry name" value="Peptidase_S8_subtilisin-like"/>
</dbReference>
<dbReference type="GO" id="GO:0004252">
    <property type="term" value="F:serine-type endopeptidase activity"/>
    <property type="evidence" value="ECO:0007669"/>
    <property type="project" value="UniProtKB-UniRule"/>
</dbReference>
<dbReference type="PANTHER" id="PTHR43806">
    <property type="entry name" value="PEPTIDASE S8"/>
    <property type="match status" value="1"/>
</dbReference>
<keyword evidence="2 5" id="KW-0645">Protease</keyword>
<evidence type="ECO:0000256" key="4">
    <source>
        <dbReference type="ARBA" id="ARBA00022825"/>
    </source>
</evidence>
<feature type="domain" description="Peptidase S8/S53" evidence="6">
    <location>
        <begin position="108"/>
        <end position="386"/>
    </location>
</feature>
<feature type="active site" description="Charge relay system" evidence="5">
    <location>
        <position position="117"/>
    </location>
</feature>
<keyword evidence="3 5" id="KW-0378">Hydrolase</keyword>
<dbReference type="InterPro" id="IPR000209">
    <property type="entry name" value="Peptidase_S8/S53_dom"/>
</dbReference>
<evidence type="ECO:0000256" key="3">
    <source>
        <dbReference type="ARBA" id="ARBA00022801"/>
    </source>
</evidence>
<dbReference type="RefSeq" id="WP_073338931.1">
    <property type="nucleotide sequence ID" value="NZ_FQXM01000015.1"/>
</dbReference>
<proteinExistence type="inferred from homology"/>
<dbReference type="InterPro" id="IPR023827">
    <property type="entry name" value="Peptidase_S8_Asp-AS"/>
</dbReference>
<dbReference type="Pfam" id="PF00082">
    <property type="entry name" value="Peptidase_S8"/>
    <property type="match status" value="1"/>
</dbReference>
<dbReference type="InterPro" id="IPR022398">
    <property type="entry name" value="Peptidase_S8_His-AS"/>
</dbReference>
<gene>
    <name evidence="7" type="ORF">SAMN02745207_02682</name>
</gene>
<dbReference type="PROSITE" id="PS51892">
    <property type="entry name" value="SUBTILASE"/>
    <property type="match status" value="1"/>
</dbReference>
<dbReference type="GO" id="GO:0006508">
    <property type="term" value="P:proteolysis"/>
    <property type="evidence" value="ECO:0007669"/>
    <property type="project" value="UniProtKB-KW"/>
</dbReference>
<feature type="active site" description="Charge relay system" evidence="5">
    <location>
        <position position="342"/>
    </location>
</feature>
<dbReference type="Proteomes" id="UP000184447">
    <property type="component" value="Unassembled WGS sequence"/>
</dbReference>
<feature type="active site" description="Charge relay system" evidence="5">
    <location>
        <position position="152"/>
    </location>
</feature>
<organism evidence="7 8">
    <name type="scientific">Clostridium grantii DSM 8605</name>
    <dbReference type="NCBI Taxonomy" id="1121316"/>
    <lineage>
        <taxon>Bacteria</taxon>
        <taxon>Bacillati</taxon>
        <taxon>Bacillota</taxon>
        <taxon>Clostridia</taxon>
        <taxon>Eubacteriales</taxon>
        <taxon>Clostridiaceae</taxon>
        <taxon>Clostridium</taxon>
    </lineage>
</organism>
<protein>
    <submittedName>
        <fullName evidence="7">Subtilase family protein</fullName>
    </submittedName>
</protein>
<keyword evidence="4 5" id="KW-0720">Serine protease</keyword>
<evidence type="ECO:0000256" key="2">
    <source>
        <dbReference type="ARBA" id="ARBA00022670"/>
    </source>
</evidence>
<accession>A0A1M5W5F3</accession>
<evidence type="ECO:0000256" key="1">
    <source>
        <dbReference type="ARBA" id="ARBA00011073"/>
    </source>
</evidence>
<dbReference type="PANTHER" id="PTHR43806:SF11">
    <property type="entry name" value="CEREVISIN-RELATED"/>
    <property type="match status" value="1"/>
</dbReference>
<name>A0A1M5W5F3_9CLOT</name>
<dbReference type="SUPFAM" id="SSF52743">
    <property type="entry name" value="Subtilisin-like"/>
    <property type="match status" value="1"/>
</dbReference>
<evidence type="ECO:0000259" key="6">
    <source>
        <dbReference type="Pfam" id="PF00082"/>
    </source>
</evidence>
<sequence length="397" mass="43883">MLALKKKLDQNLINALENDEFKNYRVIIHSKSMPQKLYQKLNSFKVNIIRCIPSLNCVSVSIQKKLIERLIEYPEIDYISFDSHALLCGSSISSSNGIYYDTPYKLSGKGITVGIVDSGVYPHKDLTTPRNKIVCFKDIVNGITYPYDDNGHGTFVSGIISSSGHCSKGMYKGIAENTNIYMIKAFNGIGRGFVSDLLFSIENILLDSEKFNIRIICLPFELIEYNKFIISLFDKLFKESVNKNIICVVPSGHNGNMDSSMTGIATLASCITVGGIDTTHSPKAYIYSSGASNKNQQKPDLSSSCVDIYSLNSDISYKSERNGKKLYPSPLNQPYISYTGTSISAAFISGVCALLLENNKDLTFQDIISSLKLSCKFLNIPKSIQGSGIIDFKSLLP</sequence>
<evidence type="ECO:0000313" key="8">
    <source>
        <dbReference type="Proteomes" id="UP000184447"/>
    </source>
</evidence>
<evidence type="ECO:0000256" key="5">
    <source>
        <dbReference type="PROSITE-ProRule" id="PRU01240"/>
    </source>
</evidence>
<dbReference type="PRINTS" id="PR00723">
    <property type="entry name" value="SUBTILISIN"/>
</dbReference>
<dbReference type="STRING" id="1121316.SAMN02745207_02682"/>
<comment type="similarity">
    <text evidence="1 5">Belongs to the peptidase S8 family.</text>
</comment>
<dbReference type="PROSITE" id="PS00137">
    <property type="entry name" value="SUBTILASE_HIS"/>
    <property type="match status" value="1"/>
</dbReference>
<keyword evidence="8" id="KW-1185">Reference proteome</keyword>
<evidence type="ECO:0000313" key="7">
    <source>
        <dbReference type="EMBL" id="SHH82707.1"/>
    </source>
</evidence>
<dbReference type="OrthoDB" id="9798386at2"/>
<dbReference type="InterPro" id="IPR015500">
    <property type="entry name" value="Peptidase_S8_subtilisin-rel"/>
</dbReference>
<dbReference type="AlphaFoldDB" id="A0A1M5W5F3"/>
<reference evidence="7 8" key="1">
    <citation type="submission" date="2016-11" db="EMBL/GenBank/DDBJ databases">
        <authorList>
            <person name="Jaros S."/>
            <person name="Januszkiewicz K."/>
            <person name="Wedrychowicz H."/>
        </authorList>
    </citation>
    <scope>NUCLEOTIDE SEQUENCE [LARGE SCALE GENOMIC DNA]</scope>
    <source>
        <strain evidence="7 8">DSM 8605</strain>
    </source>
</reference>
<dbReference type="PROSITE" id="PS00136">
    <property type="entry name" value="SUBTILASE_ASP"/>
    <property type="match status" value="1"/>
</dbReference>
<dbReference type="EMBL" id="FQXM01000015">
    <property type="protein sequence ID" value="SHH82707.1"/>
    <property type="molecule type" value="Genomic_DNA"/>
</dbReference>
<dbReference type="InterPro" id="IPR036852">
    <property type="entry name" value="Peptidase_S8/S53_dom_sf"/>
</dbReference>